<evidence type="ECO:0000259" key="4">
    <source>
        <dbReference type="PROSITE" id="PS51462"/>
    </source>
</evidence>
<feature type="domain" description="Nudix hydrolase" evidence="4">
    <location>
        <begin position="1"/>
        <end position="127"/>
    </location>
</feature>
<dbReference type="SUPFAM" id="SSF55811">
    <property type="entry name" value="Nudix"/>
    <property type="match status" value="1"/>
</dbReference>
<dbReference type="Proteomes" id="UP000178870">
    <property type="component" value="Unassembled WGS sequence"/>
</dbReference>
<keyword evidence="3" id="KW-0460">Magnesium</keyword>
<evidence type="ECO:0000256" key="1">
    <source>
        <dbReference type="ARBA" id="ARBA00001946"/>
    </source>
</evidence>
<organism evidence="5 6">
    <name type="scientific">Candidatus Woesebacteria bacterium RIFCSPHIGHO2_01_FULL_44_21</name>
    <dbReference type="NCBI Taxonomy" id="1802503"/>
    <lineage>
        <taxon>Bacteria</taxon>
        <taxon>Candidatus Woeseibacteriota</taxon>
    </lineage>
</organism>
<dbReference type="GO" id="GO:0016787">
    <property type="term" value="F:hydrolase activity"/>
    <property type="evidence" value="ECO:0007669"/>
    <property type="project" value="UniProtKB-KW"/>
</dbReference>
<dbReference type="InterPro" id="IPR000086">
    <property type="entry name" value="NUDIX_hydrolase_dom"/>
</dbReference>
<sequence>MNSSFALIFWNDKILLFHRDDIPTIPHPDCWQLPGGQSEKGETPIKTLKRELLEEVSYIPKNITFLGKMKTEIATAHLYLSFVSDAESKRFEHGPGEGQEIGFFTLDEALKLKLTPALRSRFSGFYTELTEAMKKRLPQIA</sequence>
<evidence type="ECO:0000256" key="3">
    <source>
        <dbReference type="ARBA" id="ARBA00022842"/>
    </source>
</evidence>
<dbReference type="PANTHER" id="PTHR43046">
    <property type="entry name" value="GDP-MANNOSE MANNOSYL HYDROLASE"/>
    <property type="match status" value="1"/>
</dbReference>
<reference evidence="5 6" key="1">
    <citation type="journal article" date="2016" name="Nat. Commun.">
        <title>Thousands of microbial genomes shed light on interconnected biogeochemical processes in an aquifer system.</title>
        <authorList>
            <person name="Anantharaman K."/>
            <person name="Brown C.T."/>
            <person name="Hug L.A."/>
            <person name="Sharon I."/>
            <person name="Castelle C.J."/>
            <person name="Probst A.J."/>
            <person name="Thomas B.C."/>
            <person name="Singh A."/>
            <person name="Wilkins M.J."/>
            <person name="Karaoz U."/>
            <person name="Brodie E.L."/>
            <person name="Williams K.H."/>
            <person name="Hubbard S.S."/>
            <person name="Banfield J.F."/>
        </authorList>
    </citation>
    <scope>NUCLEOTIDE SEQUENCE [LARGE SCALE GENOMIC DNA]</scope>
</reference>
<evidence type="ECO:0000256" key="2">
    <source>
        <dbReference type="ARBA" id="ARBA00022801"/>
    </source>
</evidence>
<protein>
    <recommendedName>
        <fullName evidence="4">Nudix hydrolase domain-containing protein</fullName>
    </recommendedName>
</protein>
<proteinExistence type="predicted"/>
<dbReference type="PROSITE" id="PS51462">
    <property type="entry name" value="NUDIX"/>
    <property type="match status" value="1"/>
</dbReference>
<name>A0A1F7YW61_9BACT</name>
<accession>A0A1F7YW61</accession>
<dbReference type="EMBL" id="MGGP01000024">
    <property type="protein sequence ID" value="OGM31521.1"/>
    <property type="molecule type" value="Genomic_DNA"/>
</dbReference>
<evidence type="ECO:0000313" key="6">
    <source>
        <dbReference type="Proteomes" id="UP000178870"/>
    </source>
</evidence>
<dbReference type="Gene3D" id="3.90.79.10">
    <property type="entry name" value="Nucleoside Triphosphate Pyrophosphohydrolase"/>
    <property type="match status" value="1"/>
</dbReference>
<evidence type="ECO:0000313" key="5">
    <source>
        <dbReference type="EMBL" id="OGM31521.1"/>
    </source>
</evidence>
<comment type="caution">
    <text evidence="5">The sequence shown here is derived from an EMBL/GenBank/DDBJ whole genome shotgun (WGS) entry which is preliminary data.</text>
</comment>
<dbReference type="PANTHER" id="PTHR43046:SF12">
    <property type="entry name" value="GDP-MANNOSE MANNOSYL HYDROLASE"/>
    <property type="match status" value="1"/>
</dbReference>
<gene>
    <name evidence="5" type="ORF">A2803_02180</name>
</gene>
<comment type="cofactor">
    <cofactor evidence="1">
        <name>Mg(2+)</name>
        <dbReference type="ChEBI" id="CHEBI:18420"/>
    </cofactor>
</comment>
<dbReference type="AlphaFoldDB" id="A0A1F7YW61"/>
<dbReference type="InterPro" id="IPR015797">
    <property type="entry name" value="NUDIX_hydrolase-like_dom_sf"/>
</dbReference>
<keyword evidence="2" id="KW-0378">Hydrolase</keyword>
<dbReference type="Pfam" id="PF00293">
    <property type="entry name" value="NUDIX"/>
    <property type="match status" value="1"/>
</dbReference>